<evidence type="ECO:0000256" key="4">
    <source>
        <dbReference type="ARBA" id="ARBA00022723"/>
    </source>
</evidence>
<dbReference type="InterPro" id="IPR001041">
    <property type="entry name" value="2Fe-2S_ferredoxin-type"/>
</dbReference>
<dbReference type="RefSeq" id="WP_278223811.1">
    <property type="nucleotide sequence ID" value="NZ_JAKZMO010000041.1"/>
</dbReference>
<evidence type="ECO:0000256" key="7">
    <source>
        <dbReference type="ARBA" id="ARBA00023014"/>
    </source>
</evidence>
<comment type="cofactor">
    <cofactor evidence="8">
        <name>[2Fe-2S] cluster</name>
        <dbReference type="ChEBI" id="CHEBI:190135"/>
    </cofactor>
</comment>
<dbReference type="PANTHER" id="PTHR43112">
    <property type="entry name" value="FERREDOXIN"/>
    <property type="match status" value="1"/>
</dbReference>
<evidence type="ECO:0000256" key="5">
    <source>
        <dbReference type="ARBA" id="ARBA00022982"/>
    </source>
</evidence>
<keyword evidence="2" id="KW-0813">Transport</keyword>
<evidence type="ECO:0000313" key="11">
    <source>
        <dbReference type="Proteomes" id="UP001154266"/>
    </source>
</evidence>
<evidence type="ECO:0000313" key="10">
    <source>
        <dbReference type="EMBL" id="MDG5486705.1"/>
    </source>
</evidence>
<feature type="domain" description="2Fe-2S ferredoxin-type" evidence="9">
    <location>
        <begin position="1"/>
        <end position="94"/>
    </location>
</feature>
<protein>
    <submittedName>
        <fullName evidence="10">2Fe-2S iron-sulfur cluster-binding protein</fullName>
    </submittedName>
</protein>
<comment type="similarity">
    <text evidence="1">Belongs to the 2Fe2S plant-type ferredoxin family.</text>
</comment>
<dbReference type="Gene3D" id="3.10.20.30">
    <property type="match status" value="1"/>
</dbReference>
<accession>A0ABT6H0E3</accession>
<keyword evidence="3" id="KW-0001">2Fe-2S</keyword>
<comment type="caution">
    <text evidence="10">The sequence shown here is derived from an EMBL/GenBank/DDBJ whole genome shotgun (WGS) entry which is preliminary data.</text>
</comment>
<dbReference type="EMBL" id="JAKZMO010000041">
    <property type="protein sequence ID" value="MDG5486705.1"/>
    <property type="molecule type" value="Genomic_DNA"/>
</dbReference>
<evidence type="ECO:0000256" key="3">
    <source>
        <dbReference type="ARBA" id="ARBA00022714"/>
    </source>
</evidence>
<dbReference type="InterPro" id="IPR036010">
    <property type="entry name" value="2Fe-2S_ferredoxin-like_sf"/>
</dbReference>
<keyword evidence="6" id="KW-0408">Iron</keyword>
<dbReference type="Pfam" id="PF00111">
    <property type="entry name" value="Fer2"/>
    <property type="match status" value="1"/>
</dbReference>
<evidence type="ECO:0000256" key="6">
    <source>
        <dbReference type="ARBA" id="ARBA00023004"/>
    </source>
</evidence>
<keyword evidence="4" id="KW-0479">Metal-binding</keyword>
<evidence type="ECO:0000256" key="8">
    <source>
        <dbReference type="ARBA" id="ARBA00034078"/>
    </source>
</evidence>
<dbReference type="PANTHER" id="PTHR43112:SF3">
    <property type="entry name" value="FERREDOXIN-2, CHLOROPLASTIC"/>
    <property type="match status" value="1"/>
</dbReference>
<evidence type="ECO:0000256" key="2">
    <source>
        <dbReference type="ARBA" id="ARBA00022448"/>
    </source>
</evidence>
<dbReference type="PROSITE" id="PS51085">
    <property type="entry name" value="2FE2S_FER_2"/>
    <property type="match status" value="1"/>
</dbReference>
<keyword evidence="7" id="KW-0411">Iron-sulfur</keyword>
<dbReference type="CDD" id="cd00207">
    <property type="entry name" value="fer2"/>
    <property type="match status" value="1"/>
</dbReference>
<organism evidence="10 11">
    <name type="scientific">Mycolicibacterium gadium</name>
    <name type="common">Mycobacterium gadium</name>
    <dbReference type="NCBI Taxonomy" id="1794"/>
    <lineage>
        <taxon>Bacteria</taxon>
        <taxon>Bacillati</taxon>
        <taxon>Actinomycetota</taxon>
        <taxon>Actinomycetes</taxon>
        <taxon>Mycobacteriales</taxon>
        <taxon>Mycobacteriaceae</taxon>
        <taxon>Mycolicibacterium</taxon>
    </lineage>
</organism>
<evidence type="ECO:0000256" key="1">
    <source>
        <dbReference type="ARBA" id="ARBA00007874"/>
    </source>
</evidence>
<dbReference type="SUPFAM" id="SSF54292">
    <property type="entry name" value="2Fe-2S ferredoxin-like"/>
    <property type="match status" value="1"/>
</dbReference>
<gene>
    <name evidence="10" type="ORF">MNO81_28255</name>
</gene>
<reference evidence="10" key="1">
    <citation type="journal article" date="2023" name="Environ. Microbiol.">
        <title>The 2-methylpropene degradation pathway in Mycobacteriaceae family strains.</title>
        <authorList>
            <person name="Helbich S."/>
            <person name="Barrantes I."/>
            <person name="Dos Anjos Borges L.G."/>
            <person name="Pieper D.H."/>
            <person name="Vainshtein Y."/>
            <person name="Sohn K."/>
            <person name="Engesser K.H."/>
        </authorList>
    </citation>
    <scope>NUCLEOTIDE SEQUENCE</scope>
    <source>
        <strain evidence="10">IBE100</strain>
    </source>
</reference>
<proteinExistence type="inferred from homology"/>
<keyword evidence="5" id="KW-0249">Electron transport</keyword>
<sequence>MYTLRLPRLNVQVPVKPGETVLSAICRAGMTYTYGCRRGGCGVCRATVRAGSTSYEGKVIAESALSGEDRAAGVVLTCRACPTSDVTVEFAPESKVRMTVPMAFSMASTTISTSPADRA</sequence>
<dbReference type="InterPro" id="IPR006058">
    <property type="entry name" value="2Fe2S_fd_BS"/>
</dbReference>
<dbReference type="Proteomes" id="UP001154266">
    <property type="component" value="Unassembled WGS sequence"/>
</dbReference>
<keyword evidence="11" id="KW-1185">Reference proteome</keyword>
<evidence type="ECO:0000259" key="9">
    <source>
        <dbReference type="PROSITE" id="PS51085"/>
    </source>
</evidence>
<name>A0ABT6H0E3_MYCGU</name>
<dbReference type="PROSITE" id="PS00197">
    <property type="entry name" value="2FE2S_FER_1"/>
    <property type="match status" value="1"/>
</dbReference>
<dbReference type="InterPro" id="IPR012675">
    <property type="entry name" value="Beta-grasp_dom_sf"/>
</dbReference>